<dbReference type="RefSeq" id="WP_143985644.1">
    <property type="nucleotide sequence ID" value="NZ_CP041692.1"/>
</dbReference>
<sequence length="105" mass="11662">MSAFDVVSWMILIALVMGVVLLLGRTHRRSTELDWAPAESDDDADLRRVREDVRTVASSSGLRAVRRVIGEIVEASSFDRARAELLEAPDPKLDRHHGPDQSRAA</sequence>
<keyword evidence="1" id="KW-0472">Membrane</keyword>
<name>A0A516PWW9_9ACTN</name>
<evidence type="ECO:0000256" key="1">
    <source>
        <dbReference type="SAM" id="Phobius"/>
    </source>
</evidence>
<keyword evidence="1" id="KW-0812">Transmembrane</keyword>
<gene>
    <name evidence="2" type="ORF">FOE78_06940</name>
</gene>
<reference evidence="2 3" key="1">
    <citation type="submission" date="2019-07" db="EMBL/GenBank/DDBJ databases">
        <title>Microlunatus dokdonensis sp. nov. isolated from the rhizospheric soil of the wild plant Elymus tsukushiensis.</title>
        <authorList>
            <person name="Ghim S.-Y."/>
            <person name="Hwang Y.-J."/>
            <person name="Son J.-S."/>
            <person name="Shin J.-H."/>
        </authorList>
    </citation>
    <scope>NUCLEOTIDE SEQUENCE [LARGE SCALE GENOMIC DNA]</scope>
    <source>
        <strain evidence="2 3">KUDC0627</strain>
    </source>
</reference>
<evidence type="ECO:0000313" key="2">
    <source>
        <dbReference type="EMBL" id="QDP95676.1"/>
    </source>
</evidence>
<proteinExistence type="predicted"/>
<dbReference type="KEGG" id="mik:FOE78_06940"/>
<dbReference type="AlphaFoldDB" id="A0A516PWW9"/>
<dbReference type="OrthoDB" id="9900176at2"/>
<dbReference type="Proteomes" id="UP000319263">
    <property type="component" value="Chromosome"/>
</dbReference>
<keyword evidence="3" id="KW-1185">Reference proteome</keyword>
<keyword evidence="1" id="KW-1133">Transmembrane helix</keyword>
<accession>A0A516PWW9</accession>
<feature type="transmembrane region" description="Helical" evidence="1">
    <location>
        <begin position="6"/>
        <end position="24"/>
    </location>
</feature>
<organism evidence="2 3">
    <name type="scientific">Microlunatus elymi</name>
    <dbReference type="NCBI Taxonomy" id="2596828"/>
    <lineage>
        <taxon>Bacteria</taxon>
        <taxon>Bacillati</taxon>
        <taxon>Actinomycetota</taxon>
        <taxon>Actinomycetes</taxon>
        <taxon>Propionibacteriales</taxon>
        <taxon>Propionibacteriaceae</taxon>
        <taxon>Microlunatus</taxon>
    </lineage>
</organism>
<evidence type="ECO:0000313" key="3">
    <source>
        <dbReference type="Proteomes" id="UP000319263"/>
    </source>
</evidence>
<dbReference type="EMBL" id="CP041692">
    <property type="protein sequence ID" value="QDP95676.1"/>
    <property type="molecule type" value="Genomic_DNA"/>
</dbReference>
<protein>
    <submittedName>
        <fullName evidence="2">Uncharacterized protein</fullName>
    </submittedName>
</protein>